<reference evidence="3" key="1">
    <citation type="submission" date="2012-06" db="EMBL/GenBank/DDBJ databases">
        <title>The complete genome of Flexibacter litoralis DSM 6794.</title>
        <authorList>
            <person name="Lucas S."/>
            <person name="Copeland A."/>
            <person name="Lapidus A."/>
            <person name="Glavina del Rio T."/>
            <person name="Dalin E."/>
            <person name="Tice H."/>
            <person name="Bruce D."/>
            <person name="Goodwin L."/>
            <person name="Pitluck S."/>
            <person name="Peters L."/>
            <person name="Ovchinnikova G."/>
            <person name="Lu M."/>
            <person name="Kyrpides N."/>
            <person name="Mavromatis K."/>
            <person name="Ivanova N."/>
            <person name="Brettin T."/>
            <person name="Detter J.C."/>
            <person name="Han C."/>
            <person name="Larimer F."/>
            <person name="Land M."/>
            <person name="Hauser L."/>
            <person name="Markowitz V."/>
            <person name="Cheng J.-F."/>
            <person name="Hugenholtz P."/>
            <person name="Woyke T."/>
            <person name="Wu D."/>
            <person name="Spring S."/>
            <person name="Lang E."/>
            <person name="Kopitz M."/>
            <person name="Brambilla E."/>
            <person name="Klenk H.-P."/>
            <person name="Eisen J.A."/>
        </authorList>
    </citation>
    <scope>NUCLEOTIDE SEQUENCE [LARGE SCALE GENOMIC DNA]</scope>
    <source>
        <strain evidence="3">ATCC 23117 / DSM 6794 / NBRC 15988 / NCIMB 1366 / Sio-4</strain>
    </source>
</reference>
<protein>
    <recommendedName>
        <fullName evidence="4">Lysophospholipase L1-like esterase</fullName>
    </recommendedName>
</protein>
<dbReference type="KEGG" id="fli:Fleli_2692"/>
<dbReference type="HOGENOM" id="CLU_962755_0_0_10"/>
<dbReference type="InterPro" id="IPR036514">
    <property type="entry name" value="SGNH_hydro_sf"/>
</dbReference>
<evidence type="ECO:0000313" key="2">
    <source>
        <dbReference type="EMBL" id="AFM05048.1"/>
    </source>
</evidence>
<name>I4AM63_BERLS</name>
<dbReference type="Gene3D" id="3.40.50.1110">
    <property type="entry name" value="SGNH hydrolase"/>
    <property type="match status" value="1"/>
</dbReference>
<keyword evidence="1" id="KW-0472">Membrane</keyword>
<sequence precursor="true">MPNFLSSIQGKTSTSNLRNLFSIWLVILCVILGLYAIDNYEKPVNFDLTIKKTNSKQLFMPPSSNLLYEQIAKQTYYIVDSLELARKNSIDTSAQRILLTGDSMSEGLYLAFRSYADYNNHYLKGRIWYSSLTIQWSKTDSLRKLIKRYKPTIVIFTLGANELFRTDIYEREKDIQNIIAQAGDTPFIWVGPPNWKDDTGINEIIERNMPSNTFFLSKDLHFDRRSDGAHPTLESSRNWADTIATWIMNKSRYKILLEKPVSEGSDNK</sequence>
<dbReference type="Proteomes" id="UP000006054">
    <property type="component" value="Chromosome"/>
</dbReference>
<keyword evidence="1" id="KW-1133">Transmembrane helix</keyword>
<dbReference type="eggNOG" id="COG2755">
    <property type="taxonomic scope" value="Bacteria"/>
</dbReference>
<accession>I4AM63</accession>
<organism evidence="2 3">
    <name type="scientific">Bernardetia litoralis (strain ATCC 23117 / DSM 6794 / NBRC 15988 / NCIMB 1366 / Fx l1 / Sio-4)</name>
    <name type="common">Flexibacter litoralis</name>
    <dbReference type="NCBI Taxonomy" id="880071"/>
    <lineage>
        <taxon>Bacteria</taxon>
        <taxon>Pseudomonadati</taxon>
        <taxon>Bacteroidota</taxon>
        <taxon>Cytophagia</taxon>
        <taxon>Cytophagales</taxon>
        <taxon>Bernardetiaceae</taxon>
        <taxon>Bernardetia</taxon>
    </lineage>
</organism>
<keyword evidence="1" id="KW-0812">Transmembrane</keyword>
<dbReference type="CDD" id="cd00229">
    <property type="entry name" value="SGNH_hydrolase"/>
    <property type="match status" value="1"/>
</dbReference>
<evidence type="ECO:0008006" key="4">
    <source>
        <dbReference type="Google" id="ProtNLM"/>
    </source>
</evidence>
<dbReference type="RefSeq" id="WP_014798485.1">
    <property type="nucleotide sequence ID" value="NC_018018.1"/>
</dbReference>
<dbReference type="SUPFAM" id="SSF52266">
    <property type="entry name" value="SGNH hydrolase"/>
    <property type="match status" value="1"/>
</dbReference>
<keyword evidence="3" id="KW-1185">Reference proteome</keyword>
<evidence type="ECO:0000313" key="3">
    <source>
        <dbReference type="Proteomes" id="UP000006054"/>
    </source>
</evidence>
<proteinExistence type="predicted"/>
<gene>
    <name evidence="2" type="ordered locus">Fleli_2692</name>
</gene>
<dbReference type="EMBL" id="CP003345">
    <property type="protein sequence ID" value="AFM05048.1"/>
    <property type="molecule type" value="Genomic_DNA"/>
</dbReference>
<dbReference type="STRING" id="880071.Fleli_2692"/>
<dbReference type="AlphaFoldDB" id="I4AM63"/>
<dbReference type="GO" id="GO:0016788">
    <property type="term" value="F:hydrolase activity, acting on ester bonds"/>
    <property type="evidence" value="ECO:0007669"/>
    <property type="project" value="UniProtKB-ARBA"/>
</dbReference>
<evidence type="ECO:0000256" key="1">
    <source>
        <dbReference type="SAM" id="Phobius"/>
    </source>
</evidence>
<feature type="transmembrane region" description="Helical" evidence="1">
    <location>
        <begin position="20"/>
        <end position="37"/>
    </location>
</feature>
<dbReference type="OrthoDB" id="1067216at2"/>